<feature type="domain" description="Response regulatory" evidence="9">
    <location>
        <begin position="4"/>
        <end position="120"/>
    </location>
</feature>
<dbReference type="PANTHER" id="PTHR48111">
    <property type="entry name" value="REGULATOR OF RPOS"/>
    <property type="match status" value="1"/>
</dbReference>
<dbReference type="InterPro" id="IPR000595">
    <property type="entry name" value="cNMP-bd_dom"/>
</dbReference>
<evidence type="ECO:0000256" key="7">
    <source>
        <dbReference type="SAM" id="Coils"/>
    </source>
</evidence>
<evidence type="ECO:0000256" key="3">
    <source>
        <dbReference type="ARBA" id="ARBA00023015"/>
    </source>
</evidence>
<dbReference type="GO" id="GO:0005829">
    <property type="term" value="C:cytosol"/>
    <property type="evidence" value="ECO:0007669"/>
    <property type="project" value="TreeGrafter"/>
</dbReference>
<dbReference type="InterPro" id="IPR011006">
    <property type="entry name" value="CheY-like_superfamily"/>
</dbReference>
<reference evidence="11 12" key="1">
    <citation type="submission" date="2018-06" db="EMBL/GenBank/DDBJ databases">
        <title>Genomic Encyclopedia of Archaeal and Bacterial Type Strains, Phase II (KMG-II): from individual species to whole genera.</title>
        <authorList>
            <person name="Goeker M."/>
        </authorList>
    </citation>
    <scope>NUCLEOTIDE SEQUENCE [LARGE SCALE GENOMIC DNA]</scope>
    <source>
        <strain evidence="11 12">DSM 23241</strain>
    </source>
</reference>
<evidence type="ECO:0000259" key="9">
    <source>
        <dbReference type="PROSITE" id="PS50110"/>
    </source>
</evidence>
<evidence type="ECO:0000256" key="1">
    <source>
        <dbReference type="ARBA" id="ARBA00022553"/>
    </source>
</evidence>
<dbReference type="SMART" id="SM00448">
    <property type="entry name" value="REC"/>
    <property type="match status" value="1"/>
</dbReference>
<dbReference type="PROSITE" id="PS50042">
    <property type="entry name" value="CNMP_BINDING_3"/>
    <property type="match status" value="1"/>
</dbReference>
<gene>
    <name evidence="11" type="ORF">LX80_01171</name>
</gene>
<dbReference type="GO" id="GO:0000976">
    <property type="term" value="F:transcription cis-regulatory region binding"/>
    <property type="evidence" value="ECO:0007669"/>
    <property type="project" value="TreeGrafter"/>
</dbReference>
<feature type="coiled-coil region" evidence="7">
    <location>
        <begin position="113"/>
        <end position="172"/>
    </location>
</feature>
<dbReference type="OrthoDB" id="9127033at2"/>
<dbReference type="Gene3D" id="3.40.50.2300">
    <property type="match status" value="1"/>
</dbReference>
<comment type="caution">
    <text evidence="11">The sequence shown here is derived from an EMBL/GenBank/DDBJ whole genome shotgun (WGS) entry which is preliminary data.</text>
</comment>
<evidence type="ECO:0000313" key="12">
    <source>
        <dbReference type="Proteomes" id="UP000249720"/>
    </source>
</evidence>
<dbReference type="InterPro" id="IPR012318">
    <property type="entry name" value="HTH_CRP"/>
</dbReference>
<keyword evidence="4" id="KW-0238">DNA-binding</keyword>
<evidence type="ECO:0000259" key="10">
    <source>
        <dbReference type="PROSITE" id="PS51063"/>
    </source>
</evidence>
<dbReference type="PROSITE" id="PS51063">
    <property type="entry name" value="HTH_CRP_2"/>
    <property type="match status" value="1"/>
</dbReference>
<dbReference type="CDD" id="cd17574">
    <property type="entry name" value="REC_OmpR"/>
    <property type="match status" value="1"/>
</dbReference>
<dbReference type="Gene3D" id="2.60.120.10">
    <property type="entry name" value="Jelly Rolls"/>
    <property type="match status" value="1"/>
</dbReference>
<name>A0A2W7RXH6_9BACT</name>
<protein>
    <submittedName>
        <fullName evidence="11">CRP-like cAMP-binding protein</fullName>
    </submittedName>
</protein>
<dbReference type="AlphaFoldDB" id="A0A2W7RXH6"/>
<accession>A0A2W7RXH6</accession>
<dbReference type="Gene3D" id="1.10.10.10">
    <property type="entry name" value="Winged helix-like DNA-binding domain superfamily/Winged helix DNA-binding domain"/>
    <property type="match status" value="1"/>
</dbReference>
<dbReference type="SMART" id="SM00419">
    <property type="entry name" value="HTH_CRP"/>
    <property type="match status" value="1"/>
</dbReference>
<evidence type="ECO:0000256" key="4">
    <source>
        <dbReference type="ARBA" id="ARBA00023125"/>
    </source>
</evidence>
<proteinExistence type="predicted"/>
<keyword evidence="12" id="KW-1185">Reference proteome</keyword>
<feature type="domain" description="HTH crp-type" evidence="10">
    <location>
        <begin position="275"/>
        <end position="346"/>
    </location>
</feature>
<feature type="modified residue" description="4-aspartylphosphate" evidence="6">
    <location>
        <position position="53"/>
    </location>
</feature>
<keyword evidence="5" id="KW-0804">Transcription</keyword>
<dbReference type="InterPro" id="IPR039420">
    <property type="entry name" value="WalR-like"/>
</dbReference>
<dbReference type="Pfam" id="PF00072">
    <property type="entry name" value="Response_reg"/>
    <property type="match status" value="1"/>
</dbReference>
<dbReference type="InterPro" id="IPR001789">
    <property type="entry name" value="Sig_transdc_resp-reg_receiver"/>
</dbReference>
<dbReference type="GO" id="GO:0000156">
    <property type="term" value="F:phosphorelay response regulator activity"/>
    <property type="evidence" value="ECO:0007669"/>
    <property type="project" value="TreeGrafter"/>
</dbReference>
<keyword evidence="1 6" id="KW-0597">Phosphoprotein</keyword>
<keyword evidence="2" id="KW-0902">Two-component regulatory system</keyword>
<dbReference type="InterPro" id="IPR036390">
    <property type="entry name" value="WH_DNA-bd_sf"/>
</dbReference>
<dbReference type="EMBL" id="QKZV01000003">
    <property type="protein sequence ID" value="PZX63526.1"/>
    <property type="molecule type" value="Genomic_DNA"/>
</dbReference>
<evidence type="ECO:0000259" key="8">
    <source>
        <dbReference type="PROSITE" id="PS50042"/>
    </source>
</evidence>
<dbReference type="Proteomes" id="UP000249720">
    <property type="component" value="Unassembled WGS sequence"/>
</dbReference>
<dbReference type="PROSITE" id="PS50110">
    <property type="entry name" value="RESPONSE_REGULATORY"/>
    <property type="match status" value="1"/>
</dbReference>
<dbReference type="Pfam" id="PF00027">
    <property type="entry name" value="cNMP_binding"/>
    <property type="match status" value="1"/>
</dbReference>
<keyword evidence="3" id="KW-0805">Transcription regulation</keyword>
<dbReference type="SUPFAM" id="SSF52172">
    <property type="entry name" value="CheY-like"/>
    <property type="match status" value="1"/>
</dbReference>
<evidence type="ECO:0000256" key="5">
    <source>
        <dbReference type="ARBA" id="ARBA00023163"/>
    </source>
</evidence>
<dbReference type="InterPro" id="IPR014710">
    <property type="entry name" value="RmlC-like_jellyroll"/>
</dbReference>
<dbReference type="InterPro" id="IPR036388">
    <property type="entry name" value="WH-like_DNA-bd_sf"/>
</dbReference>
<dbReference type="PANTHER" id="PTHR48111:SF1">
    <property type="entry name" value="TWO-COMPONENT RESPONSE REGULATOR ORR33"/>
    <property type="match status" value="1"/>
</dbReference>
<evidence type="ECO:0000256" key="2">
    <source>
        <dbReference type="ARBA" id="ARBA00023012"/>
    </source>
</evidence>
<organism evidence="11 12">
    <name type="scientific">Hydrotalea sandarakina</name>
    <dbReference type="NCBI Taxonomy" id="1004304"/>
    <lineage>
        <taxon>Bacteria</taxon>
        <taxon>Pseudomonadati</taxon>
        <taxon>Bacteroidota</taxon>
        <taxon>Chitinophagia</taxon>
        <taxon>Chitinophagales</taxon>
        <taxon>Chitinophagaceae</taxon>
        <taxon>Hydrotalea</taxon>
    </lineage>
</organism>
<dbReference type="SUPFAM" id="SSF46785">
    <property type="entry name" value="Winged helix' DNA-binding domain"/>
    <property type="match status" value="1"/>
</dbReference>
<evidence type="ECO:0000256" key="6">
    <source>
        <dbReference type="PROSITE-ProRule" id="PRU00169"/>
    </source>
</evidence>
<dbReference type="GO" id="GO:0032993">
    <property type="term" value="C:protein-DNA complex"/>
    <property type="evidence" value="ECO:0007669"/>
    <property type="project" value="TreeGrafter"/>
</dbReference>
<dbReference type="InterPro" id="IPR018490">
    <property type="entry name" value="cNMP-bd_dom_sf"/>
</dbReference>
<evidence type="ECO:0000313" key="11">
    <source>
        <dbReference type="EMBL" id="PZX63526.1"/>
    </source>
</evidence>
<dbReference type="SUPFAM" id="SSF51206">
    <property type="entry name" value="cAMP-binding domain-like"/>
    <property type="match status" value="1"/>
</dbReference>
<dbReference type="GO" id="GO:0006355">
    <property type="term" value="P:regulation of DNA-templated transcription"/>
    <property type="evidence" value="ECO:0007669"/>
    <property type="project" value="InterPro"/>
</dbReference>
<dbReference type="CDD" id="cd00038">
    <property type="entry name" value="CAP_ED"/>
    <property type="match status" value="1"/>
</dbReference>
<dbReference type="Pfam" id="PF13545">
    <property type="entry name" value="HTH_Crp_2"/>
    <property type="match status" value="1"/>
</dbReference>
<feature type="domain" description="Cyclic nucleotide-binding" evidence="8">
    <location>
        <begin position="148"/>
        <end position="261"/>
    </location>
</feature>
<keyword evidence="7" id="KW-0175">Coiled coil</keyword>
<sequence>MRKKILLIEDNLDMRENTAEILQLANYEVKTAENGKEGVAMAEKEHFDLIICDIMMPVLDGYGVLHLLSKNKNTNGIPFIFLTAKAERSDFRKGMEMGADDYLTKPFDDIELLNAIESRLKKSELMRQEFANNVSGLNQFIETVKGFDTLKKISEENELRNYRKKEEIYKEDSYPKGIYLLVSGKVKTCKTNEDGKELITGLYSEGDYFGYVALLEDTKHKESAVVLEDAQVCMMPKNDFFELIYKNAEVSKKFIQMLSHQVQQREEQLLRLAYNSARKKVADALITLHNKFQQGKQGNFSMQISREDLANIAGIATESTIRTLSDLKDEKLIEIQSGKITIINYEKLAALRN</sequence>
<dbReference type="RefSeq" id="WP_111294221.1">
    <property type="nucleotide sequence ID" value="NZ_QKZV01000003.1"/>
</dbReference>
<dbReference type="SMART" id="SM00100">
    <property type="entry name" value="cNMP"/>
    <property type="match status" value="1"/>
</dbReference>